<protein>
    <recommendedName>
        <fullName evidence="2">Ig-like domain-containing protein</fullName>
    </recommendedName>
</protein>
<dbReference type="OrthoDB" id="6133584at2759"/>
<reference evidence="3 4" key="1">
    <citation type="submission" date="2016-04" db="EMBL/GenBank/DDBJ databases">
        <title>The genome of Intoshia linei affirms orthonectids as highly simplified spiralians.</title>
        <authorList>
            <person name="Mikhailov K.V."/>
            <person name="Slusarev G.S."/>
            <person name="Nikitin M.A."/>
            <person name="Logacheva M.D."/>
            <person name="Penin A."/>
            <person name="Aleoshin V."/>
            <person name="Panchin Y.V."/>
        </authorList>
    </citation>
    <scope>NUCLEOTIDE SEQUENCE [LARGE SCALE GENOMIC DNA]</scope>
    <source>
        <strain evidence="3">Intl2013</strain>
        <tissue evidence="3">Whole animal</tissue>
    </source>
</reference>
<dbReference type="Gene3D" id="2.60.40.10">
    <property type="entry name" value="Immunoglobulins"/>
    <property type="match status" value="1"/>
</dbReference>
<feature type="transmembrane region" description="Helical" evidence="1">
    <location>
        <begin position="33"/>
        <end position="51"/>
    </location>
</feature>
<dbReference type="Proteomes" id="UP000078046">
    <property type="component" value="Unassembled WGS sequence"/>
</dbReference>
<dbReference type="InterPro" id="IPR007110">
    <property type="entry name" value="Ig-like_dom"/>
</dbReference>
<evidence type="ECO:0000259" key="2">
    <source>
        <dbReference type="PROSITE" id="PS50835"/>
    </source>
</evidence>
<evidence type="ECO:0000313" key="4">
    <source>
        <dbReference type="Proteomes" id="UP000078046"/>
    </source>
</evidence>
<feature type="domain" description="Ig-like" evidence="2">
    <location>
        <begin position="374"/>
        <end position="455"/>
    </location>
</feature>
<dbReference type="InterPro" id="IPR036179">
    <property type="entry name" value="Ig-like_dom_sf"/>
</dbReference>
<dbReference type="SUPFAM" id="SSF48726">
    <property type="entry name" value="Immunoglobulin"/>
    <property type="match status" value="1"/>
</dbReference>
<dbReference type="InterPro" id="IPR013783">
    <property type="entry name" value="Ig-like_fold"/>
</dbReference>
<dbReference type="InterPro" id="IPR003598">
    <property type="entry name" value="Ig_sub2"/>
</dbReference>
<evidence type="ECO:0000256" key="1">
    <source>
        <dbReference type="SAM" id="Phobius"/>
    </source>
</evidence>
<organism evidence="3 4">
    <name type="scientific">Intoshia linei</name>
    <dbReference type="NCBI Taxonomy" id="1819745"/>
    <lineage>
        <taxon>Eukaryota</taxon>
        <taxon>Metazoa</taxon>
        <taxon>Spiralia</taxon>
        <taxon>Lophotrochozoa</taxon>
        <taxon>Mesozoa</taxon>
        <taxon>Orthonectida</taxon>
        <taxon>Rhopaluridae</taxon>
        <taxon>Intoshia</taxon>
    </lineage>
</organism>
<evidence type="ECO:0000313" key="3">
    <source>
        <dbReference type="EMBL" id="OAF69657.1"/>
    </source>
</evidence>
<keyword evidence="1" id="KW-0472">Membrane</keyword>
<proteinExistence type="predicted"/>
<dbReference type="SMART" id="SM00408">
    <property type="entry name" value="IGc2"/>
    <property type="match status" value="1"/>
</dbReference>
<keyword evidence="1" id="KW-0812">Transmembrane</keyword>
<dbReference type="InterPro" id="IPR003599">
    <property type="entry name" value="Ig_sub"/>
</dbReference>
<gene>
    <name evidence="3" type="ORF">A3Q56_02591</name>
</gene>
<keyword evidence="4" id="KW-1185">Reference proteome</keyword>
<dbReference type="Pfam" id="PF13927">
    <property type="entry name" value="Ig_3"/>
    <property type="match status" value="1"/>
</dbReference>
<keyword evidence="1" id="KW-1133">Transmembrane helix</keyword>
<comment type="caution">
    <text evidence="3">The sequence shown here is derived from an EMBL/GenBank/DDBJ whole genome shotgun (WGS) entry which is preliminary data.</text>
</comment>
<sequence length="658" mass="76958">MLISEIDTQLITLPGSNCPKIELHLSITMTIDTLKYILIYMFAFCLILNSYSIKKMKMFNESLSKQSKKIYAPNNGHRYQKIILYYKNEKSHQHVKLNLNFTKTRLITLKSTEYKYFNRQNIKRVKRNLNLPKVDKNIDIVLKNYPQFDICDEIKKCNLIYMGKILSYATEHLVNETNLLILFQIDKIFKKHLINKRFTLEETFENRYKDQGLVENETNIKVLKNFKINSNLLNFDQNQSKKRSITLNRKILLNLDNFHMYNQIVNDNMKIIAFIQKNGIENITFQNSSRIWTNYAIINLIPIKHNVKDQIEIFSNIAECTTCITKPFVFTYETSFNLTVNNSKVVKFNKSASKHSSFLESENKINHLKTFSKKSLSLICTAFGNRIPTIFWYLNKTQISPNLKYHIFYKKFSRNGKELNSCTTISILKIQNLSQTDNGNYKCIAVNMDGKSKVSFKVEIKREKNYNNISERNYSNYEKCQSCLTQKKLNCTRNENICFTFCQNLKLINHICNFVLSNLSMSINPADEAFYSKLDNKQKMMFITIGILSFVVFSLCTIYLVITRLKCFRKNSKENTLKITKKNQDYHTICVKGNCNSCSKDIQMNSDIQNSKACENPKDMEKSTEKLQLSPFHISVSNSMDQTRIEQYIKDPQGATNI</sequence>
<dbReference type="AlphaFoldDB" id="A0A177B5S7"/>
<dbReference type="SMART" id="SM00409">
    <property type="entry name" value="IG"/>
    <property type="match status" value="1"/>
</dbReference>
<accession>A0A177B5S7</accession>
<feature type="transmembrane region" description="Helical" evidence="1">
    <location>
        <begin position="540"/>
        <end position="562"/>
    </location>
</feature>
<dbReference type="CDD" id="cd00096">
    <property type="entry name" value="Ig"/>
    <property type="match status" value="1"/>
</dbReference>
<dbReference type="PROSITE" id="PS50835">
    <property type="entry name" value="IG_LIKE"/>
    <property type="match status" value="1"/>
</dbReference>
<name>A0A177B5S7_9BILA</name>
<dbReference type="EMBL" id="LWCA01000248">
    <property type="protein sequence ID" value="OAF69657.1"/>
    <property type="molecule type" value="Genomic_DNA"/>
</dbReference>